<evidence type="ECO:0000313" key="3">
    <source>
        <dbReference type="EMBL" id="SDS61440.1"/>
    </source>
</evidence>
<evidence type="ECO:0008006" key="5">
    <source>
        <dbReference type="Google" id="ProtNLM"/>
    </source>
</evidence>
<evidence type="ECO:0000256" key="2">
    <source>
        <dbReference type="SAM" id="SignalP"/>
    </source>
</evidence>
<evidence type="ECO:0000256" key="1">
    <source>
        <dbReference type="SAM" id="MobiDB-lite"/>
    </source>
</evidence>
<dbReference type="STRING" id="412690.SAMN04489834_1803"/>
<dbReference type="AlphaFoldDB" id="A0A1H1TMG7"/>
<feature type="compositionally biased region" description="Pro residues" evidence="1">
    <location>
        <begin position="89"/>
        <end position="111"/>
    </location>
</feature>
<accession>A0A1H1TMG7</accession>
<sequence length="344" mass="36138">MIRNAQKWLRRHPRTTGTVSAAVLALVVATTVGVGATAAEAETRNTSARTHTADSHRGHGPVAQKSEKSEKWKKSHKSHAHGNKKPSAAPKPPVEAAPAPTTPPATAPTTPPAAEVAPPAAGGSGASTYPLHTGIVATTFWVGEIFDANAEDGSQMLSTYDANWFANYGGCDGVTSQGTCTTEKRVAANGFFPSSMTPKQNPFYLDLPYDDVNDKTGFANRGSVIPWANDPAYAGRAGDASISLMKNRWVKLMKDGQTCYGQIADAGPGEYHDSAYVFGSNDARPANARYGGAGMDVSPALNGCLNFAELDGDSDVVDWQFVEAADVPAGPWLTVSSSDNKVIN</sequence>
<feature type="compositionally biased region" description="Basic residues" evidence="1">
    <location>
        <begin position="73"/>
        <end position="84"/>
    </location>
</feature>
<evidence type="ECO:0000313" key="4">
    <source>
        <dbReference type="Proteomes" id="UP000181956"/>
    </source>
</evidence>
<proteinExistence type="predicted"/>
<feature type="region of interest" description="Disordered" evidence="1">
    <location>
        <begin position="39"/>
        <end position="125"/>
    </location>
</feature>
<feature type="signal peptide" evidence="2">
    <location>
        <begin position="1"/>
        <end position="38"/>
    </location>
</feature>
<protein>
    <recommendedName>
        <fullName evidence="5">Secreted protein</fullName>
    </recommendedName>
</protein>
<reference evidence="4" key="1">
    <citation type="submission" date="2016-10" db="EMBL/GenBank/DDBJ databases">
        <authorList>
            <person name="Varghese N."/>
            <person name="Submissions S."/>
        </authorList>
    </citation>
    <scope>NUCLEOTIDE SEQUENCE [LARGE SCALE GENOMIC DNA]</scope>
    <source>
        <strain evidence="4">DSM 21772</strain>
    </source>
</reference>
<name>A0A1H1TMG7_9MICO</name>
<feature type="compositionally biased region" description="Low complexity" evidence="1">
    <location>
        <begin position="112"/>
        <end position="121"/>
    </location>
</feature>
<keyword evidence="2" id="KW-0732">Signal</keyword>
<organism evidence="3 4">
    <name type="scientific">Microterricola viridarii</name>
    <dbReference type="NCBI Taxonomy" id="412690"/>
    <lineage>
        <taxon>Bacteria</taxon>
        <taxon>Bacillati</taxon>
        <taxon>Actinomycetota</taxon>
        <taxon>Actinomycetes</taxon>
        <taxon>Micrococcales</taxon>
        <taxon>Microbacteriaceae</taxon>
        <taxon>Microterricola</taxon>
    </lineage>
</organism>
<gene>
    <name evidence="3" type="ORF">SAMN04489834_1803</name>
</gene>
<dbReference type="Proteomes" id="UP000181956">
    <property type="component" value="Chromosome I"/>
</dbReference>
<keyword evidence="4" id="KW-1185">Reference proteome</keyword>
<dbReference type="EMBL" id="LT629742">
    <property type="protein sequence ID" value="SDS61440.1"/>
    <property type="molecule type" value="Genomic_DNA"/>
</dbReference>
<feature type="chain" id="PRO_5009261289" description="Secreted protein" evidence="2">
    <location>
        <begin position="39"/>
        <end position="344"/>
    </location>
</feature>